<reference evidence="1" key="1">
    <citation type="submission" date="2018-06" db="EMBL/GenBank/DDBJ databases">
        <authorList>
            <person name="Zhirakovskaya E."/>
        </authorList>
    </citation>
    <scope>NUCLEOTIDE SEQUENCE</scope>
</reference>
<proteinExistence type="predicted"/>
<protein>
    <submittedName>
        <fullName evidence="1">Uncharacterized protein</fullName>
    </submittedName>
</protein>
<dbReference type="SUPFAM" id="SSF88946">
    <property type="entry name" value="Sigma2 domain of RNA polymerase sigma factors"/>
    <property type="match status" value="1"/>
</dbReference>
<dbReference type="EMBL" id="UOFG01000270">
    <property type="protein sequence ID" value="VAW66343.1"/>
    <property type="molecule type" value="Genomic_DNA"/>
</dbReference>
<name>A0A3B0XQF8_9ZZZZ</name>
<feature type="non-terminal residue" evidence="1">
    <location>
        <position position="45"/>
    </location>
</feature>
<dbReference type="GO" id="GO:0003700">
    <property type="term" value="F:DNA-binding transcription factor activity"/>
    <property type="evidence" value="ECO:0007669"/>
    <property type="project" value="InterPro"/>
</dbReference>
<accession>A0A3B0XQF8</accession>
<dbReference type="AlphaFoldDB" id="A0A3B0XQF8"/>
<evidence type="ECO:0000313" key="1">
    <source>
        <dbReference type="EMBL" id="VAW66343.1"/>
    </source>
</evidence>
<gene>
    <name evidence="1" type="ORF">MNBD_GAMMA11-1388</name>
</gene>
<organism evidence="1">
    <name type="scientific">hydrothermal vent metagenome</name>
    <dbReference type="NCBI Taxonomy" id="652676"/>
    <lineage>
        <taxon>unclassified sequences</taxon>
        <taxon>metagenomes</taxon>
        <taxon>ecological metagenomes</taxon>
    </lineage>
</organism>
<dbReference type="GO" id="GO:0006352">
    <property type="term" value="P:DNA-templated transcription initiation"/>
    <property type="evidence" value="ECO:0007669"/>
    <property type="project" value="InterPro"/>
</dbReference>
<sequence length="45" mass="5298">MAVTMYAQIQKDQRDQRIVEHIGLVKRIAWHLIVRLPSNVQVDDL</sequence>
<dbReference type="InterPro" id="IPR013325">
    <property type="entry name" value="RNA_pol_sigma_r2"/>
</dbReference>